<evidence type="ECO:0000313" key="1">
    <source>
        <dbReference type="EMBL" id="QQK07555.1"/>
    </source>
</evidence>
<sequence length="179" mass="20783">MTYEENTIKSEMVYEGRILNLRIDTVELPNRKYSKREIVEHNNAVAIIAIKDNRIFFIKQYRKAVNKVLLEIPAGLIDANESPREAALRELQEEIGYSANKLEFLFDGYSSPGFTDEKTSYFLAQDLFESKLEADDDEYLEVLDFDIDEALRMIDDGEIEDSKTITGILYVYRKLMTND</sequence>
<accession>A0AC61MPR7</accession>
<dbReference type="Proteomes" id="UP000595814">
    <property type="component" value="Chromosome"/>
</dbReference>
<gene>
    <name evidence="1" type="ORF">JFY71_09680</name>
</gene>
<name>A0AC61MPR7_9FIRM</name>
<reference evidence="1 2" key="1">
    <citation type="journal article" date="2022" name="Int. J. Syst. Evol. Microbiol.">
        <title>Miniphocaeibacter halophilus sp. nov., an ammonium-tolerant acetate-producing bacterium isolated from a biogas system.</title>
        <authorList>
            <person name="Schnurer A."/>
            <person name="Singh A."/>
            <person name="Bi S."/>
            <person name="Qiao W."/>
            <person name="Westerholm M."/>
        </authorList>
    </citation>
    <scope>NUCLEOTIDE SEQUENCE [LARGE SCALE GENOMIC DNA]</scope>
    <source>
        <strain evidence="1 2">AMB_01</strain>
    </source>
</reference>
<keyword evidence="2" id="KW-1185">Reference proteome</keyword>
<proteinExistence type="predicted"/>
<evidence type="ECO:0000313" key="2">
    <source>
        <dbReference type="Proteomes" id="UP000595814"/>
    </source>
</evidence>
<protein>
    <submittedName>
        <fullName evidence="1">NUDIX hydrolase</fullName>
    </submittedName>
</protein>
<keyword evidence="1" id="KW-0378">Hydrolase</keyword>
<organism evidence="1 2">
    <name type="scientific">Miniphocaeibacter halophilus</name>
    <dbReference type="NCBI Taxonomy" id="2931922"/>
    <lineage>
        <taxon>Bacteria</taxon>
        <taxon>Bacillati</taxon>
        <taxon>Bacillota</taxon>
        <taxon>Tissierellia</taxon>
        <taxon>Tissierellales</taxon>
        <taxon>Peptoniphilaceae</taxon>
        <taxon>Miniphocaeibacter</taxon>
    </lineage>
</organism>
<dbReference type="EMBL" id="CP066744">
    <property type="protein sequence ID" value="QQK07555.1"/>
    <property type="molecule type" value="Genomic_DNA"/>
</dbReference>